<evidence type="ECO:0000313" key="2">
    <source>
        <dbReference type="Proteomes" id="UP000499080"/>
    </source>
</evidence>
<accession>A0A4Y2S661</accession>
<reference evidence="1 2" key="1">
    <citation type="journal article" date="2019" name="Sci. Rep.">
        <title>Orb-weaving spider Araneus ventricosus genome elucidates the spidroin gene catalogue.</title>
        <authorList>
            <person name="Kono N."/>
            <person name="Nakamura H."/>
            <person name="Ohtoshi R."/>
            <person name="Moran D.A.P."/>
            <person name="Shinohara A."/>
            <person name="Yoshida Y."/>
            <person name="Fujiwara M."/>
            <person name="Mori M."/>
            <person name="Tomita M."/>
            <person name="Arakawa K."/>
        </authorList>
    </citation>
    <scope>NUCLEOTIDE SEQUENCE [LARGE SCALE GENOMIC DNA]</scope>
</reference>
<comment type="caution">
    <text evidence="1">The sequence shown here is derived from an EMBL/GenBank/DDBJ whole genome shotgun (WGS) entry which is preliminary data.</text>
</comment>
<dbReference type="EMBL" id="BGPR01020051">
    <property type="protein sequence ID" value="GBN83684.1"/>
    <property type="molecule type" value="Genomic_DNA"/>
</dbReference>
<proteinExistence type="predicted"/>
<name>A0A4Y2S661_ARAVE</name>
<organism evidence="1 2">
    <name type="scientific">Araneus ventricosus</name>
    <name type="common">Orbweaver spider</name>
    <name type="synonym">Epeira ventricosa</name>
    <dbReference type="NCBI Taxonomy" id="182803"/>
    <lineage>
        <taxon>Eukaryota</taxon>
        <taxon>Metazoa</taxon>
        <taxon>Ecdysozoa</taxon>
        <taxon>Arthropoda</taxon>
        <taxon>Chelicerata</taxon>
        <taxon>Arachnida</taxon>
        <taxon>Araneae</taxon>
        <taxon>Araneomorphae</taxon>
        <taxon>Entelegynae</taxon>
        <taxon>Araneoidea</taxon>
        <taxon>Araneidae</taxon>
        <taxon>Araneus</taxon>
    </lineage>
</organism>
<dbReference type="AlphaFoldDB" id="A0A4Y2S661"/>
<dbReference type="Proteomes" id="UP000499080">
    <property type="component" value="Unassembled WGS sequence"/>
</dbReference>
<keyword evidence="2" id="KW-1185">Reference proteome</keyword>
<sequence length="97" mass="11215">MLKEEYEDWMSIDVDIPVAATPIDLKNFQAVCQQDQAINVDVSDGDEFSSLYLGRFKAYDPISFERSPVSSPHAKIKTPQLNHQTVLVYYHHHPHHY</sequence>
<evidence type="ECO:0000313" key="1">
    <source>
        <dbReference type="EMBL" id="GBN83684.1"/>
    </source>
</evidence>
<protein>
    <submittedName>
        <fullName evidence="1">Uncharacterized protein</fullName>
    </submittedName>
</protein>
<gene>
    <name evidence="1" type="ORF">AVEN_23976_1</name>
</gene>